<feature type="domain" description="Solute-binding protein family 3/N-terminal" evidence="2">
    <location>
        <begin position="281"/>
        <end position="499"/>
    </location>
</feature>
<dbReference type="RefSeq" id="WP_262993339.1">
    <property type="nucleotide sequence ID" value="NZ_JAOTJC010000007.1"/>
</dbReference>
<dbReference type="SUPFAM" id="SSF53850">
    <property type="entry name" value="Periplasmic binding protein-like II"/>
    <property type="match status" value="2"/>
</dbReference>
<dbReference type="EMBL" id="JAOTJC010000007">
    <property type="protein sequence ID" value="MCU7554581.1"/>
    <property type="molecule type" value="Genomic_DNA"/>
</dbReference>
<dbReference type="PANTHER" id="PTHR38834:SF3">
    <property type="entry name" value="SOLUTE-BINDING PROTEIN FAMILY 3_N-TERMINAL DOMAIN-CONTAINING PROTEIN"/>
    <property type="match status" value="1"/>
</dbReference>
<keyword evidence="4" id="KW-1185">Reference proteome</keyword>
<keyword evidence="1" id="KW-0732">Signal</keyword>
<name>A0ABT2VMP9_9ALTE</name>
<evidence type="ECO:0000313" key="4">
    <source>
        <dbReference type="Proteomes" id="UP001209257"/>
    </source>
</evidence>
<protein>
    <submittedName>
        <fullName evidence="3">Transporter substrate-binding domain-containing protein</fullName>
    </submittedName>
</protein>
<sequence>MRSKTLSAWIVLFVAVIAHKVSAQPVDEVGLAVAPVPIFNTFNEEQAGGFNVEAVTGIAAAAGLQVRLEDVPFSAVAHAQASDPTLLAASIPRTPDNEHNYHWITPLTASHIALFVPRLHPVAARDNVGLSDVESIATVRKDYRFALAKDNSRSRVVAFDTWSEAIEAVLSGSVDGVFFTHIGLHMVCEQAQLSCSGLVPIVDWSTSYNYLALKKHPGNAALAVQLTEAAARYKASNEFEELVHRTVSQLKDRKISVAVQDGVISFTRPLELAADNLWVIAADVPYFSEQDKGTEVTGYAADLVKAILSEAKVKQPILTAPWERVLRESARHPNVVAFPVARTPEREHLFHWITPITRNRHGLFSTREQAIESLNDVAETAVVAVLRNDFRAVVARQAGLKTLAYDSWPEVVDALLKGDADYLFGSRFAVRLGCEQLKRKCTDISRVYNYQAVETYVVLSKADTNPILAERLKRSARNVKSSAGFQRWVSAWSQQMRQRHNLEQHVDEGVVNLWNKDE</sequence>
<evidence type="ECO:0000256" key="1">
    <source>
        <dbReference type="SAM" id="SignalP"/>
    </source>
</evidence>
<dbReference type="Gene3D" id="3.40.190.10">
    <property type="entry name" value="Periplasmic binding protein-like II"/>
    <property type="match status" value="4"/>
</dbReference>
<feature type="chain" id="PRO_5046979521" evidence="1">
    <location>
        <begin position="24"/>
        <end position="518"/>
    </location>
</feature>
<reference evidence="4" key="1">
    <citation type="submission" date="2023-07" db="EMBL/GenBank/DDBJ databases">
        <title>Study on multiphase classification of strain Alteromonas salexigens isolated from the Yellow Sea.</title>
        <authorList>
            <person name="Sun L."/>
        </authorList>
    </citation>
    <scope>NUCLEOTIDE SEQUENCE [LARGE SCALE GENOMIC DNA]</scope>
    <source>
        <strain evidence="4">ASW11-19</strain>
    </source>
</reference>
<comment type="caution">
    <text evidence="3">The sequence shown here is derived from an EMBL/GenBank/DDBJ whole genome shotgun (WGS) entry which is preliminary data.</text>
</comment>
<feature type="signal peptide" evidence="1">
    <location>
        <begin position="1"/>
        <end position="23"/>
    </location>
</feature>
<evidence type="ECO:0000313" key="3">
    <source>
        <dbReference type="EMBL" id="MCU7554581.1"/>
    </source>
</evidence>
<dbReference type="InterPro" id="IPR001638">
    <property type="entry name" value="Solute-binding_3/MltF_N"/>
</dbReference>
<proteinExistence type="predicted"/>
<organism evidence="3 4">
    <name type="scientific">Alteromonas salexigens</name>
    <dbReference type="NCBI Taxonomy" id="2982530"/>
    <lineage>
        <taxon>Bacteria</taxon>
        <taxon>Pseudomonadati</taxon>
        <taxon>Pseudomonadota</taxon>
        <taxon>Gammaproteobacteria</taxon>
        <taxon>Alteromonadales</taxon>
        <taxon>Alteromonadaceae</taxon>
        <taxon>Alteromonas/Salinimonas group</taxon>
        <taxon>Alteromonas</taxon>
    </lineage>
</organism>
<dbReference type="PANTHER" id="PTHR38834">
    <property type="entry name" value="PERIPLASMIC SUBSTRATE BINDING PROTEIN FAMILY 3"/>
    <property type="match status" value="1"/>
</dbReference>
<evidence type="ECO:0000259" key="2">
    <source>
        <dbReference type="Pfam" id="PF00497"/>
    </source>
</evidence>
<dbReference type="Proteomes" id="UP001209257">
    <property type="component" value="Unassembled WGS sequence"/>
</dbReference>
<gene>
    <name evidence="3" type="ORF">OCL06_08215</name>
</gene>
<accession>A0ABT2VMP9</accession>
<dbReference type="Pfam" id="PF00497">
    <property type="entry name" value="SBP_bac_3"/>
    <property type="match status" value="1"/>
</dbReference>